<dbReference type="AlphaFoldDB" id="A0A090AK23"/>
<gene>
    <name evidence="3" type="ORF">THII_1023</name>
</gene>
<dbReference type="HOGENOM" id="CLU_686832_0_0_6"/>
<feature type="signal peptide" evidence="2">
    <location>
        <begin position="1"/>
        <end position="24"/>
    </location>
</feature>
<sequence length="369" mass="39838">MKKTSLVLAISALLFGTSSSYVLADMSSDEIQQYLNSTPENAPAPEGDGTLGFDPPQALPKNVAVAGSDQPIYWKGLKMCNPSFAVNGPAMAEFPVTVNGSVGTWSADKKTVTGPGWTLKPPVGDSWSSQWKLTVESGTVITSILLEPFKRKDPDQMRYAFDIGGKLPRYPAPRTEYEHTPDAARGQFIVQMTPGTPSPIFTATYSGPIYTGSMMEGRISTLPDYPDFHGPIGDSTDIPLASPYGTGDPKADRKPTHDLYSTLEIKFDSKVTGDLLIDPGFSFVADTDCLPVSEVKIISYENGILKFIVVGEGAVAIMDNAQKLVQGPFMVDRGQGQATFTTQFVPTAGSCYSMMDVDTLKVMTQNYCF</sequence>
<name>A0A090AK23_9GAMM</name>
<dbReference type="EMBL" id="AP014633">
    <property type="protein sequence ID" value="BAP55320.1"/>
    <property type="molecule type" value="Genomic_DNA"/>
</dbReference>
<proteinExistence type="predicted"/>
<evidence type="ECO:0008006" key="5">
    <source>
        <dbReference type="Google" id="ProtNLM"/>
    </source>
</evidence>
<evidence type="ECO:0000256" key="1">
    <source>
        <dbReference type="SAM" id="MobiDB-lite"/>
    </source>
</evidence>
<organism evidence="3 4">
    <name type="scientific">Thioploca ingrica</name>
    <dbReference type="NCBI Taxonomy" id="40754"/>
    <lineage>
        <taxon>Bacteria</taxon>
        <taxon>Pseudomonadati</taxon>
        <taxon>Pseudomonadota</taxon>
        <taxon>Gammaproteobacteria</taxon>
        <taxon>Thiotrichales</taxon>
        <taxon>Thiotrichaceae</taxon>
        <taxon>Thioploca</taxon>
    </lineage>
</organism>
<feature type="region of interest" description="Disordered" evidence="1">
    <location>
        <begin position="37"/>
        <end position="56"/>
    </location>
</feature>
<dbReference type="KEGG" id="tig:THII_1023"/>
<keyword evidence="2" id="KW-0732">Signal</keyword>
<evidence type="ECO:0000313" key="3">
    <source>
        <dbReference type="EMBL" id="BAP55320.1"/>
    </source>
</evidence>
<reference evidence="3 4" key="1">
    <citation type="journal article" date="2014" name="ISME J.">
        <title>Ecophysiology of Thioploca ingrica as revealed by the complete genome sequence supplemented with proteomic evidence.</title>
        <authorList>
            <person name="Kojima H."/>
            <person name="Ogura Y."/>
            <person name="Yamamoto N."/>
            <person name="Togashi T."/>
            <person name="Mori H."/>
            <person name="Watanabe T."/>
            <person name="Nemoto F."/>
            <person name="Kurokawa K."/>
            <person name="Hayashi T."/>
            <person name="Fukui M."/>
        </authorList>
    </citation>
    <scope>NUCLEOTIDE SEQUENCE [LARGE SCALE GENOMIC DNA]</scope>
</reference>
<feature type="chain" id="PRO_5001852791" description="Secreted protein" evidence="2">
    <location>
        <begin position="25"/>
        <end position="369"/>
    </location>
</feature>
<protein>
    <recommendedName>
        <fullName evidence="5">Secreted protein</fullName>
    </recommendedName>
</protein>
<evidence type="ECO:0000256" key="2">
    <source>
        <dbReference type="SAM" id="SignalP"/>
    </source>
</evidence>
<accession>A0A090AK23</accession>
<keyword evidence="4" id="KW-1185">Reference proteome</keyword>
<evidence type="ECO:0000313" key="4">
    <source>
        <dbReference type="Proteomes" id="UP000031623"/>
    </source>
</evidence>
<dbReference type="Proteomes" id="UP000031623">
    <property type="component" value="Chromosome"/>
</dbReference>